<dbReference type="GO" id="GO:0003676">
    <property type="term" value="F:nucleic acid binding"/>
    <property type="evidence" value="ECO:0007669"/>
    <property type="project" value="InterPro"/>
</dbReference>
<dbReference type="Pfam" id="PF02265">
    <property type="entry name" value="S1-P1_nuclease"/>
    <property type="match status" value="1"/>
</dbReference>
<dbReference type="Proteomes" id="UP000474296">
    <property type="component" value="Unassembled WGS sequence"/>
</dbReference>
<proteinExistence type="predicted"/>
<dbReference type="PANTHER" id="PTHR33146">
    <property type="entry name" value="ENDONUCLEASE 4"/>
    <property type="match status" value="1"/>
</dbReference>
<accession>A0A6M0CT66</accession>
<dbReference type="GO" id="GO:0016788">
    <property type="term" value="F:hydrolase activity, acting on ester bonds"/>
    <property type="evidence" value="ECO:0007669"/>
    <property type="project" value="InterPro"/>
</dbReference>
<keyword evidence="1" id="KW-0540">Nuclease</keyword>
<keyword evidence="4" id="KW-0378">Hydrolase</keyword>
<dbReference type="EMBL" id="JAABOQ010000010">
    <property type="protein sequence ID" value="NER19129.1"/>
    <property type="molecule type" value="Genomic_DNA"/>
</dbReference>
<keyword evidence="5" id="KW-1015">Disulfide bond</keyword>
<name>A0A6M0CT66_9FLAO</name>
<dbReference type="InterPro" id="IPR003154">
    <property type="entry name" value="S1/P1nuclease"/>
</dbReference>
<protein>
    <submittedName>
        <fullName evidence="7">S1/P1 Nuclease</fullName>
    </submittedName>
</protein>
<evidence type="ECO:0000313" key="8">
    <source>
        <dbReference type="Proteomes" id="UP000474296"/>
    </source>
</evidence>
<evidence type="ECO:0000256" key="4">
    <source>
        <dbReference type="ARBA" id="ARBA00022801"/>
    </source>
</evidence>
<evidence type="ECO:0000256" key="1">
    <source>
        <dbReference type="ARBA" id="ARBA00022722"/>
    </source>
</evidence>
<dbReference type="InterPro" id="IPR008947">
    <property type="entry name" value="PLipase_C/P1_nuclease_dom_sf"/>
</dbReference>
<evidence type="ECO:0000256" key="6">
    <source>
        <dbReference type="ARBA" id="ARBA00023180"/>
    </source>
</evidence>
<organism evidence="7 8">
    <name type="scientific">Spongiivirga citrea</name>
    <dbReference type="NCBI Taxonomy" id="1481457"/>
    <lineage>
        <taxon>Bacteria</taxon>
        <taxon>Pseudomonadati</taxon>
        <taxon>Bacteroidota</taxon>
        <taxon>Flavobacteriia</taxon>
        <taxon>Flavobacteriales</taxon>
        <taxon>Flavobacteriaceae</taxon>
        <taxon>Spongiivirga</taxon>
    </lineage>
</organism>
<evidence type="ECO:0000256" key="2">
    <source>
        <dbReference type="ARBA" id="ARBA00022723"/>
    </source>
</evidence>
<comment type="caution">
    <text evidence="7">The sequence shown here is derived from an EMBL/GenBank/DDBJ whole genome shotgun (WGS) entry which is preliminary data.</text>
</comment>
<sequence>MKKYSYLFVILVFFSFYGLQANEVVWGKTGHRTTGHIAQKHLSRKAKKEIKKLLGGQNLATASTYADEIKSDEVYRKYSAWHYVNFSFGTKYGDEPLNPGGDIISGINTCKEVLQNPNSTRADKVFYLKLLIHFIGDLHQPLHCGKASDKGGNDFQVRWFDQGTNLHKVWDSKMIDSYGMSYTELAESIDVVSKKRRQQWQEGSILDWAYESQALADKVYKSAKSGEKLKYSYSYENLDTVKQQLLKGGIRLAGVLNEIFR</sequence>
<reference evidence="7 8" key="1">
    <citation type="submission" date="2020-01" db="EMBL/GenBank/DDBJ databases">
        <title>Spongiivirga citrea KCTC 32990T.</title>
        <authorList>
            <person name="Wang G."/>
        </authorList>
    </citation>
    <scope>NUCLEOTIDE SEQUENCE [LARGE SCALE GENOMIC DNA]</scope>
    <source>
        <strain evidence="7 8">KCTC 32990</strain>
    </source>
</reference>
<keyword evidence="2" id="KW-0479">Metal-binding</keyword>
<keyword evidence="6" id="KW-0325">Glycoprotein</keyword>
<evidence type="ECO:0000256" key="3">
    <source>
        <dbReference type="ARBA" id="ARBA00022759"/>
    </source>
</evidence>
<keyword evidence="3" id="KW-0255">Endonuclease</keyword>
<evidence type="ECO:0000313" key="7">
    <source>
        <dbReference type="EMBL" id="NER19129.1"/>
    </source>
</evidence>
<gene>
    <name evidence="7" type="ORF">GWK10_18075</name>
</gene>
<dbReference type="GO" id="GO:0046872">
    <property type="term" value="F:metal ion binding"/>
    <property type="evidence" value="ECO:0007669"/>
    <property type="project" value="UniProtKB-KW"/>
</dbReference>
<dbReference type="CDD" id="cd11010">
    <property type="entry name" value="S1-P1_nuclease"/>
    <property type="match status" value="1"/>
</dbReference>
<keyword evidence="8" id="KW-1185">Reference proteome</keyword>
<dbReference type="RefSeq" id="WP_164033814.1">
    <property type="nucleotide sequence ID" value="NZ_JAABOQ010000010.1"/>
</dbReference>
<dbReference type="GO" id="GO:0004519">
    <property type="term" value="F:endonuclease activity"/>
    <property type="evidence" value="ECO:0007669"/>
    <property type="project" value="UniProtKB-KW"/>
</dbReference>
<dbReference type="Gene3D" id="1.10.575.10">
    <property type="entry name" value="P1 Nuclease"/>
    <property type="match status" value="1"/>
</dbReference>
<dbReference type="AlphaFoldDB" id="A0A6M0CT66"/>
<dbReference type="SUPFAM" id="SSF48537">
    <property type="entry name" value="Phospholipase C/P1 nuclease"/>
    <property type="match status" value="1"/>
</dbReference>
<dbReference type="PANTHER" id="PTHR33146:SF26">
    <property type="entry name" value="ENDONUCLEASE 4"/>
    <property type="match status" value="1"/>
</dbReference>
<evidence type="ECO:0000256" key="5">
    <source>
        <dbReference type="ARBA" id="ARBA00023157"/>
    </source>
</evidence>
<dbReference type="GO" id="GO:0006308">
    <property type="term" value="P:DNA catabolic process"/>
    <property type="evidence" value="ECO:0007669"/>
    <property type="project" value="InterPro"/>
</dbReference>